<evidence type="ECO:0008006" key="5">
    <source>
        <dbReference type="Google" id="ProtNLM"/>
    </source>
</evidence>
<evidence type="ECO:0000313" key="4">
    <source>
        <dbReference type="Proteomes" id="UP000281549"/>
    </source>
</evidence>
<reference evidence="4" key="1">
    <citation type="journal article" date="2018" name="Nat. Microbiol.">
        <title>Leveraging single-cell genomics to expand the fungal tree of life.</title>
        <authorList>
            <person name="Ahrendt S.R."/>
            <person name="Quandt C.A."/>
            <person name="Ciobanu D."/>
            <person name="Clum A."/>
            <person name="Salamov A."/>
            <person name="Andreopoulos B."/>
            <person name="Cheng J.F."/>
            <person name="Woyke T."/>
            <person name="Pelin A."/>
            <person name="Henrissat B."/>
            <person name="Reynolds N.K."/>
            <person name="Benny G.L."/>
            <person name="Smith M.E."/>
            <person name="James T.Y."/>
            <person name="Grigoriev I.V."/>
        </authorList>
    </citation>
    <scope>NUCLEOTIDE SEQUENCE [LARGE SCALE GENOMIC DNA]</scope>
    <source>
        <strain evidence="4">CSF55</strain>
    </source>
</reference>
<evidence type="ECO:0000256" key="1">
    <source>
        <dbReference type="SAM" id="Phobius"/>
    </source>
</evidence>
<gene>
    <name evidence="3" type="ORF">ROZALSC1DRAFT_23409</name>
</gene>
<keyword evidence="2" id="KW-0732">Signal</keyword>
<sequence>MHMFRTFLSVVCIGVVSAVIIIEKTINPEVFSLKAITKVGFTVYNTGQSTTFEILKTPETIATLEPNEKAHVEYHLIPRVLGVHSDKPAIVTFFREGVQNHGFSSSFGDMEIIGFSKYNMTYVDHSQEWFYFFAFSFMCVIAPLVVYRRYLNNSKLKQQ</sequence>
<dbReference type="AlphaFoldDB" id="A0A4P9YFP2"/>
<feature type="signal peptide" evidence="2">
    <location>
        <begin position="1"/>
        <end position="18"/>
    </location>
</feature>
<keyword evidence="1" id="KW-1133">Transmembrane helix</keyword>
<feature type="chain" id="PRO_5020921527" description="Translocon-associated protein subunit beta" evidence="2">
    <location>
        <begin position="19"/>
        <end position="159"/>
    </location>
</feature>
<name>A0A4P9YFP2_ROZAC</name>
<keyword evidence="1" id="KW-0812">Transmembrane</keyword>
<dbReference type="EMBL" id="ML005515">
    <property type="protein sequence ID" value="RKP18256.1"/>
    <property type="molecule type" value="Genomic_DNA"/>
</dbReference>
<accession>A0A4P9YFP2</accession>
<dbReference type="Pfam" id="PF05753">
    <property type="entry name" value="TRAP_beta"/>
    <property type="match status" value="1"/>
</dbReference>
<feature type="transmembrane region" description="Helical" evidence="1">
    <location>
        <begin position="129"/>
        <end position="147"/>
    </location>
</feature>
<dbReference type="Proteomes" id="UP000281549">
    <property type="component" value="Unassembled WGS sequence"/>
</dbReference>
<proteinExistence type="predicted"/>
<evidence type="ECO:0000256" key="2">
    <source>
        <dbReference type="SAM" id="SignalP"/>
    </source>
</evidence>
<keyword evidence="1" id="KW-0472">Membrane</keyword>
<organism evidence="3 4">
    <name type="scientific">Rozella allomycis (strain CSF55)</name>
    <dbReference type="NCBI Taxonomy" id="988480"/>
    <lineage>
        <taxon>Eukaryota</taxon>
        <taxon>Fungi</taxon>
        <taxon>Fungi incertae sedis</taxon>
        <taxon>Cryptomycota</taxon>
        <taxon>Cryptomycota incertae sedis</taxon>
        <taxon>Rozella</taxon>
    </lineage>
</organism>
<protein>
    <recommendedName>
        <fullName evidence="5">Translocon-associated protein subunit beta</fullName>
    </recommendedName>
</protein>
<evidence type="ECO:0000313" key="3">
    <source>
        <dbReference type="EMBL" id="RKP18256.1"/>
    </source>
</evidence>